<evidence type="ECO:0000259" key="1">
    <source>
        <dbReference type="Pfam" id="PF05585"/>
    </source>
</evidence>
<dbReference type="Gene3D" id="2.40.70.10">
    <property type="entry name" value="Acid Proteases"/>
    <property type="match status" value="1"/>
</dbReference>
<evidence type="ECO:0000313" key="2">
    <source>
        <dbReference type="EMBL" id="KAK5985434.1"/>
    </source>
</evidence>
<feature type="domain" description="DUF1758" evidence="1">
    <location>
        <begin position="39"/>
        <end position="162"/>
    </location>
</feature>
<comment type="caution">
    <text evidence="2">The sequence shown here is derived from an EMBL/GenBank/DDBJ whole genome shotgun (WGS) entry which is preliminary data.</text>
</comment>
<dbReference type="AlphaFoldDB" id="A0AAN8FYR4"/>
<proteinExistence type="predicted"/>
<organism evidence="2 3">
    <name type="scientific">Trichostrongylus colubriformis</name>
    <name type="common">Black scour worm</name>
    <dbReference type="NCBI Taxonomy" id="6319"/>
    <lineage>
        <taxon>Eukaryota</taxon>
        <taxon>Metazoa</taxon>
        <taxon>Ecdysozoa</taxon>
        <taxon>Nematoda</taxon>
        <taxon>Chromadorea</taxon>
        <taxon>Rhabditida</taxon>
        <taxon>Rhabditina</taxon>
        <taxon>Rhabditomorpha</taxon>
        <taxon>Strongyloidea</taxon>
        <taxon>Trichostrongylidae</taxon>
        <taxon>Trichostrongylus</taxon>
    </lineage>
</organism>
<evidence type="ECO:0000313" key="3">
    <source>
        <dbReference type="Proteomes" id="UP001331761"/>
    </source>
</evidence>
<sequence length="177" mass="19837">MIDKDDNAEFHHNSNDVVATIHHSRSEPTRQVVMMCTEVIVFNPTNPKKSTKTMAFLDSGSSKSFITTNLAKFLELPEGEKEEISMYTFGASKATPFSAALHTVGIYRSKGMRLLDVKALETLTKELKTIAFSAESTDNLQLATTSKKPSLLIGFDYFWEILLIEDFYVKSLHSGDF</sequence>
<reference evidence="2 3" key="1">
    <citation type="submission" date="2019-10" db="EMBL/GenBank/DDBJ databases">
        <title>Assembly and Annotation for the nematode Trichostrongylus colubriformis.</title>
        <authorList>
            <person name="Martin J."/>
        </authorList>
    </citation>
    <scope>NUCLEOTIDE SEQUENCE [LARGE SCALE GENOMIC DNA]</scope>
    <source>
        <strain evidence="2">G859</strain>
        <tissue evidence="2">Whole worm</tissue>
    </source>
</reference>
<dbReference type="InterPro" id="IPR021109">
    <property type="entry name" value="Peptidase_aspartic_dom_sf"/>
</dbReference>
<dbReference type="EMBL" id="WIXE01001748">
    <property type="protein sequence ID" value="KAK5985434.1"/>
    <property type="molecule type" value="Genomic_DNA"/>
</dbReference>
<dbReference type="Pfam" id="PF05585">
    <property type="entry name" value="DUF1758"/>
    <property type="match status" value="1"/>
</dbReference>
<protein>
    <recommendedName>
        <fullName evidence="1">DUF1758 domain-containing protein</fullName>
    </recommendedName>
</protein>
<keyword evidence="3" id="KW-1185">Reference proteome</keyword>
<name>A0AAN8FYR4_TRICO</name>
<dbReference type="Proteomes" id="UP001331761">
    <property type="component" value="Unassembled WGS sequence"/>
</dbReference>
<accession>A0AAN8FYR4</accession>
<dbReference type="InterPro" id="IPR008737">
    <property type="entry name" value="DUF1758"/>
</dbReference>
<gene>
    <name evidence="2" type="ORF">GCK32_016973</name>
</gene>